<dbReference type="Proteomes" id="UP001165060">
    <property type="component" value="Unassembled WGS sequence"/>
</dbReference>
<organism evidence="12 13">
    <name type="scientific">Tetraparma gracilis</name>
    <dbReference type="NCBI Taxonomy" id="2962635"/>
    <lineage>
        <taxon>Eukaryota</taxon>
        <taxon>Sar</taxon>
        <taxon>Stramenopiles</taxon>
        <taxon>Ochrophyta</taxon>
        <taxon>Bolidophyceae</taxon>
        <taxon>Parmales</taxon>
        <taxon>Triparmaceae</taxon>
        <taxon>Tetraparma</taxon>
    </lineage>
</organism>
<feature type="compositionally biased region" description="Basic and acidic residues" evidence="10">
    <location>
        <begin position="1"/>
        <end position="16"/>
    </location>
</feature>
<dbReference type="InterPro" id="IPR042541">
    <property type="entry name" value="BART_sf"/>
</dbReference>
<evidence type="ECO:0000256" key="5">
    <source>
        <dbReference type="ARBA" id="ARBA00022490"/>
    </source>
</evidence>
<reference evidence="12 13" key="1">
    <citation type="journal article" date="2023" name="Commun. Biol.">
        <title>Genome analysis of Parmales, the sister group of diatoms, reveals the evolutionary specialization of diatoms from phago-mixotrophs to photoautotrophs.</title>
        <authorList>
            <person name="Ban H."/>
            <person name="Sato S."/>
            <person name="Yoshikawa S."/>
            <person name="Yamada K."/>
            <person name="Nakamura Y."/>
            <person name="Ichinomiya M."/>
            <person name="Sato N."/>
            <person name="Blanc-Mathieu R."/>
            <person name="Endo H."/>
            <person name="Kuwata A."/>
            <person name="Ogata H."/>
        </authorList>
    </citation>
    <scope>NUCLEOTIDE SEQUENCE [LARGE SCALE GENOMIC DNA]</scope>
</reference>
<comment type="similarity">
    <text evidence="3">Belongs to the CFAP36 family.</text>
</comment>
<keyword evidence="7" id="KW-0969">Cilium</keyword>
<gene>
    <name evidence="12" type="ORF">TeGR_g8242</name>
</gene>
<feature type="domain" description="BART" evidence="11">
    <location>
        <begin position="25"/>
        <end position="130"/>
    </location>
</feature>
<dbReference type="InterPro" id="IPR023379">
    <property type="entry name" value="BART_dom"/>
</dbReference>
<dbReference type="PANTHER" id="PTHR21532:SF0">
    <property type="entry name" value="CILIA- AND FLAGELLA-ASSOCIATED PROTEIN 36"/>
    <property type="match status" value="1"/>
</dbReference>
<protein>
    <recommendedName>
        <fullName evidence="4">Cilia- and flagella-associated protein 36</fullName>
    </recommendedName>
    <alternativeName>
        <fullName evidence="9">Coiled-coil domain-containing protein 104</fullName>
    </alternativeName>
</protein>
<evidence type="ECO:0000256" key="2">
    <source>
        <dbReference type="ARBA" id="ARBA00004496"/>
    </source>
</evidence>
<comment type="subcellular location">
    <subcellularLocation>
        <location evidence="1">Cell projection</location>
        <location evidence="1">Cilium</location>
    </subcellularLocation>
    <subcellularLocation>
        <location evidence="2">Cytoplasm</location>
    </subcellularLocation>
</comment>
<keyword evidence="6" id="KW-0175">Coiled coil</keyword>
<dbReference type="PANTHER" id="PTHR21532">
    <property type="entry name" value="PHOSPHODIESTERASE HL"/>
    <property type="match status" value="1"/>
</dbReference>
<keyword evidence="5" id="KW-0963">Cytoplasm</keyword>
<dbReference type="EMBL" id="BRYB01002516">
    <property type="protein sequence ID" value="GMI20878.1"/>
    <property type="molecule type" value="Genomic_DNA"/>
</dbReference>
<evidence type="ECO:0000256" key="6">
    <source>
        <dbReference type="ARBA" id="ARBA00023054"/>
    </source>
</evidence>
<evidence type="ECO:0000256" key="10">
    <source>
        <dbReference type="SAM" id="MobiDB-lite"/>
    </source>
</evidence>
<name>A0ABQ6M737_9STRA</name>
<evidence type="ECO:0000259" key="11">
    <source>
        <dbReference type="Pfam" id="PF11527"/>
    </source>
</evidence>
<evidence type="ECO:0000256" key="9">
    <source>
        <dbReference type="ARBA" id="ARBA00031593"/>
    </source>
</evidence>
<keyword evidence="8" id="KW-0966">Cell projection</keyword>
<evidence type="ECO:0000313" key="12">
    <source>
        <dbReference type="EMBL" id="GMI20878.1"/>
    </source>
</evidence>
<sequence length="311" mass="36042">MPKEESKDAGESKDSGDDSEVPPLVAGFAQFCTSEEFQDVLTQFEDDHCSVFRGVDLEGEQELEWTDLHRQYVEIVEERMEKFCADEGATTESLFEQLSMVTDDSVVSEFLPQVLMNTEYKNFAAQMKFAAEHQDNKEEAVTAAEEGGKFNLSGVYRSRNDLFKVDKDAFDKYLTITKCPWVFKKLFIKTVGTISDVFITMNEDTMEFKYKMPLFGTRSTKYILDDQVRDVMNVWNHARPQRARCDEQKERVVVTIDPHPSLKDGFSRHSFFFKDVDGERVLVWEQYIEDKEAGFKQASEMRFWQVSAARK</sequence>
<evidence type="ECO:0000256" key="8">
    <source>
        <dbReference type="ARBA" id="ARBA00023273"/>
    </source>
</evidence>
<evidence type="ECO:0000256" key="7">
    <source>
        <dbReference type="ARBA" id="ARBA00023069"/>
    </source>
</evidence>
<proteinExistence type="inferred from homology"/>
<keyword evidence="13" id="KW-1185">Reference proteome</keyword>
<dbReference type="Gene3D" id="1.20.1520.10">
    <property type="entry name" value="ADP-ribosylation factor-like 2-binding protein, domain"/>
    <property type="match status" value="1"/>
</dbReference>
<accession>A0ABQ6M737</accession>
<dbReference type="Pfam" id="PF11527">
    <property type="entry name" value="ARL2_Bind_BART"/>
    <property type="match status" value="1"/>
</dbReference>
<evidence type="ECO:0000256" key="3">
    <source>
        <dbReference type="ARBA" id="ARBA00007460"/>
    </source>
</evidence>
<dbReference type="InterPro" id="IPR038888">
    <property type="entry name" value="CFAP36"/>
</dbReference>
<evidence type="ECO:0000313" key="13">
    <source>
        <dbReference type="Proteomes" id="UP001165060"/>
    </source>
</evidence>
<feature type="region of interest" description="Disordered" evidence="10">
    <location>
        <begin position="1"/>
        <end position="22"/>
    </location>
</feature>
<evidence type="ECO:0000256" key="1">
    <source>
        <dbReference type="ARBA" id="ARBA00004138"/>
    </source>
</evidence>
<comment type="caution">
    <text evidence="12">The sequence shown here is derived from an EMBL/GenBank/DDBJ whole genome shotgun (WGS) entry which is preliminary data.</text>
</comment>
<evidence type="ECO:0000256" key="4">
    <source>
        <dbReference type="ARBA" id="ARBA00021815"/>
    </source>
</evidence>